<sequence>MTAIDVPIKVRWADLDAYGHVNNAAMLTLLEEVRIAVFWHGQGLDNSDGSFGLGGSSATFIARQEIEYLKPVMYPDTPIPVRTWVSRMGGASVDIDYTIPAEDGSVAVQARTVVVLMDTQSMKPRRITDTEREQLGRIADTPLSFRRG</sequence>
<dbReference type="InterPro" id="IPR050563">
    <property type="entry name" value="4-hydroxybenzoyl-CoA_TE"/>
</dbReference>
<keyword evidence="2" id="KW-1185">Reference proteome</keyword>
<dbReference type="SUPFAM" id="SSF54637">
    <property type="entry name" value="Thioesterase/thiol ester dehydrase-isomerase"/>
    <property type="match status" value="1"/>
</dbReference>
<dbReference type="CDD" id="cd00586">
    <property type="entry name" value="4HBT"/>
    <property type="match status" value="1"/>
</dbReference>
<dbReference type="OrthoDB" id="9799036at2"/>
<reference evidence="2" key="1">
    <citation type="submission" date="2016-10" db="EMBL/GenBank/DDBJ databases">
        <authorList>
            <person name="Varghese N."/>
            <person name="Submissions S."/>
        </authorList>
    </citation>
    <scope>NUCLEOTIDE SEQUENCE [LARGE SCALE GENOMIC DNA]</scope>
    <source>
        <strain evidence="2">KPR-1</strain>
    </source>
</reference>
<dbReference type="Pfam" id="PF13279">
    <property type="entry name" value="4HBT_2"/>
    <property type="match status" value="1"/>
</dbReference>
<dbReference type="PANTHER" id="PTHR31793">
    <property type="entry name" value="4-HYDROXYBENZOYL-COA THIOESTERASE FAMILY MEMBER"/>
    <property type="match status" value="1"/>
</dbReference>
<dbReference type="PANTHER" id="PTHR31793:SF24">
    <property type="entry name" value="LONG-CHAIN ACYL-COA THIOESTERASE FADM"/>
    <property type="match status" value="1"/>
</dbReference>
<keyword evidence="1" id="KW-0378">Hydrolase</keyword>
<dbReference type="Gene3D" id="3.10.129.10">
    <property type="entry name" value="Hotdog Thioesterase"/>
    <property type="match status" value="1"/>
</dbReference>
<dbReference type="RefSeq" id="WP_092565393.1">
    <property type="nucleotide sequence ID" value="NZ_FNQV01000012.1"/>
</dbReference>
<accession>A0A1H4CF58</accession>
<proteinExistence type="predicted"/>
<gene>
    <name evidence="1" type="ORF">SAMN02910418_01953</name>
</gene>
<evidence type="ECO:0000313" key="1">
    <source>
        <dbReference type="EMBL" id="SEA58960.1"/>
    </source>
</evidence>
<organism evidence="1 2">
    <name type="scientific">Bowdeniella nasicola</name>
    <dbReference type="NCBI Taxonomy" id="208480"/>
    <lineage>
        <taxon>Bacteria</taxon>
        <taxon>Bacillati</taxon>
        <taxon>Actinomycetota</taxon>
        <taxon>Actinomycetes</taxon>
        <taxon>Actinomycetales</taxon>
        <taxon>Actinomycetaceae</taxon>
        <taxon>Bowdeniella</taxon>
    </lineage>
</organism>
<dbReference type="AlphaFoldDB" id="A0A1H4CF58"/>
<dbReference type="Proteomes" id="UP000199288">
    <property type="component" value="Unassembled WGS sequence"/>
</dbReference>
<dbReference type="InterPro" id="IPR029069">
    <property type="entry name" value="HotDog_dom_sf"/>
</dbReference>
<name>A0A1H4CF58_9ACTO</name>
<dbReference type="EMBL" id="FNQV01000012">
    <property type="protein sequence ID" value="SEA58960.1"/>
    <property type="molecule type" value="Genomic_DNA"/>
</dbReference>
<dbReference type="GO" id="GO:0047617">
    <property type="term" value="F:fatty acyl-CoA hydrolase activity"/>
    <property type="evidence" value="ECO:0007669"/>
    <property type="project" value="TreeGrafter"/>
</dbReference>
<protein>
    <submittedName>
        <fullName evidence="1">Acyl-CoA thioester hydrolase</fullName>
    </submittedName>
</protein>
<evidence type="ECO:0000313" key="2">
    <source>
        <dbReference type="Proteomes" id="UP000199288"/>
    </source>
</evidence>